<protein>
    <recommendedName>
        <fullName evidence="4">ABC transporter permease</fullName>
    </recommendedName>
</protein>
<evidence type="ECO:0008006" key="4">
    <source>
        <dbReference type="Google" id="ProtNLM"/>
    </source>
</evidence>
<feature type="transmembrane region" description="Helical" evidence="1">
    <location>
        <begin position="12"/>
        <end position="32"/>
    </location>
</feature>
<dbReference type="EMBL" id="CP026520">
    <property type="protein sequence ID" value="QAV21138.1"/>
    <property type="molecule type" value="Genomic_DNA"/>
</dbReference>
<organism evidence="2 3">
    <name type="scientific">Paenibacillus chitinolyticus</name>
    <dbReference type="NCBI Taxonomy" id="79263"/>
    <lineage>
        <taxon>Bacteria</taxon>
        <taxon>Bacillati</taxon>
        <taxon>Bacillota</taxon>
        <taxon>Bacilli</taxon>
        <taxon>Bacillales</taxon>
        <taxon>Paenibacillaceae</taxon>
        <taxon>Paenibacillus</taxon>
    </lineage>
</organism>
<name>A0A410X3D6_9BACL</name>
<evidence type="ECO:0000313" key="2">
    <source>
        <dbReference type="EMBL" id="QAV21138.1"/>
    </source>
</evidence>
<dbReference type="KEGG" id="pchi:PC41400_27065"/>
<accession>A0A410X3D6</accession>
<feature type="transmembrane region" description="Helical" evidence="1">
    <location>
        <begin position="198"/>
        <end position="222"/>
    </location>
</feature>
<keyword evidence="1" id="KW-1133">Transmembrane helix</keyword>
<evidence type="ECO:0000313" key="3">
    <source>
        <dbReference type="Proteomes" id="UP000288943"/>
    </source>
</evidence>
<feature type="transmembrane region" description="Helical" evidence="1">
    <location>
        <begin position="254"/>
        <end position="273"/>
    </location>
</feature>
<reference evidence="2 3" key="1">
    <citation type="submission" date="2018-01" db="EMBL/GenBank/DDBJ databases">
        <title>The whole genome sequencing and assembly of Paenibacillus chitinolyticus KCCM 41400 strain.</title>
        <authorList>
            <person name="Kim J.-Y."/>
            <person name="Park M.-K."/>
            <person name="Lee Y.-J."/>
            <person name="Yi H."/>
            <person name="Bahn Y.-S."/>
            <person name="Kim J.F."/>
            <person name="Lee D.-W."/>
        </authorList>
    </citation>
    <scope>NUCLEOTIDE SEQUENCE [LARGE SCALE GENOMIC DNA]</scope>
    <source>
        <strain evidence="2 3">KCCM 41400</strain>
    </source>
</reference>
<dbReference type="AlphaFoldDB" id="A0A410X3D6"/>
<feature type="transmembrane region" description="Helical" evidence="1">
    <location>
        <begin position="285"/>
        <end position="308"/>
    </location>
</feature>
<dbReference type="OrthoDB" id="2840610at2"/>
<evidence type="ECO:0000256" key="1">
    <source>
        <dbReference type="SAM" id="Phobius"/>
    </source>
</evidence>
<dbReference type="Proteomes" id="UP000288943">
    <property type="component" value="Chromosome"/>
</dbReference>
<keyword evidence="1" id="KW-0472">Membrane</keyword>
<gene>
    <name evidence="2" type="ORF">PC41400_27065</name>
</gene>
<sequence>MKPTYIRSASDYLYYLIMFLATFICVAAFWFISYLDYVNMLNNGYKDQKAIFFKMEALDVPVHLNAGKFILFQYDDDSPALKHVWVNGELKLPPIKRTDEGAETDKIAVVGTNAEVKNIPNDYKLIGYFNTPYSYKLNSEIWLLSKNPQIELMDGKQFVFISPSRDVKSVFDQFINGNNVEIINAETNGSYILKSNQVVGMISYITILFMTTIFCVSTMIWIKRKNHLLSVLYIFGYSYRAIYRIILRYYALPYILFSSILFVIFMLISYYAVPLWDVSWMLYSVNLILLHLAIVIIFVFYLTFIYTVKKGGKRF</sequence>
<proteinExistence type="predicted"/>
<keyword evidence="1" id="KW-0812">Transmembrane</keyword>